<sequence>MRRTTQQIVPIIIPLVPRKNSETYSELFTVLKHIRWIPHTITVDFEAAAIKELKTFPSVNIFGCNFHFIQCLGRLIQSLRLFRDCKEDEKIRFHIVRMCATLEHLPERDMYDVWLFIQETSP</sequence>
<gene>
    <name evidence="1" type="ORF">AVEN_183406_1</name>
</gene>
<evidence type="ECO:0008006" key="3">
    <source>
        <dbReference type="Google" id="ProtNLM"/>
    </source>
</evidence>
<dbReference type="EMBL" id="BGPR01155471">
    <property type="protein sequence ID" value="GBL75410.1"/>
    <property type="molecule type" value="Genomic_DNA"/>
</dbReference>
<comment type="caution">
    <text evidence="1">The sequence shown here is derived from an EMBL/GenBank/DDBJ whole genome shotgun (WGS) entry which is preliminary data.</text>
</comment>
<accession>A0A4Y2A6V0</accession>
<dbReference type="AlphaFoldDB" id="A0A4Y2A6V0"/>
<dbReference type="Proteomes" id="UP000499080">
    <property type="component" value="Unassembled WGS sequence"/>
</dbReference>
<name>A0A4Y2A6V0_ARAVE</name>
<protein>
    <recommendedName>
        <fullName evidence="3">MULE transposase domain-containing protein</fullName>
    </recommendedName>
</protein>
<organism evidence="1 2">
    <name type="scientific">Araneus ventricosus</name>
    <name type="common">Orbweaver spider</name>
    <name type="synonym">Epeira ventricosa</name>
    <dbReference type="NCBI Taxonomy" id="182803"/>
    <lineage>
        <taxon>Eukaryota</taxon>
        <taxon>Metazoa</taxon>
        <taxon>Ecdysozoa</taxon>
        <taxon>Arthropoda</taxon>
        <taxon>Chelicerata</taxon>
        <taxon>Arachnida</taxon>
        <taxon>Araneae</taxon>
        <taxon>Araneomorphae</taxon>
        <taxon>Entelegynae</taxon>
        <taxon>Araneoidea</taxon>
        <taxon>Araneidae</taxon>
        <taxon>Araneus</taxon>
    </lineage>
</organism>
<evidence type="ECO:0000313" key="1">
    <source>
        <dbReference type="EMBL" id="GBL75410.1"/>
    </source>
</evidence>
<proteinExistence type="predicted"/>
<dbReference type="OrthoDB" id="6437069at2759"/>
<keyword evidence="2" id="KW-1185">Reference proteome</keyword>
<reference evidence="1 2" key="1">
    <citation type="journal article" date="2019" name="Sci. Rep.">
        <title>Orb-weaving spider Araneus ventricosus genome elucidates the spidroin gene catalogue.</title>
        <authorList>
            <person name="Kono N."/>
            <person name="Nakamura H."/>
            <person name="Ohtoshi R."/>
            <person name="Moran D.A.P."/>
            <person name="Shinohara A."/>
            <person name="Yoshida Y."/>
            <person name="Fujiwara M."/>
            <person name="Mori M."/>
            <person name="Tomita M."/>
            <person name="Arakawa K."/>
        </authorList>
    </citation>
    <scope>NUCLEOTIDE SEQUENCE [LARGE SCALE GENOMIC DNA]</scope>
</reference>
<evidence type="ECO:0000313" key="2">
    <source>
        <dbReference type="Proteomes" id="UP000499080"/>
    </source>
</evidence>